<dbReference type="GO" id="GO:0016757">
    <property type="term" value="F:glycosyltransferase activity"/>
    <property type="evidence" value="ECO:0007669"/>
    <property type="project" value="UniProtKB-KW"/>
</dbReference>
<reference evidence="4 5" key="1">
    <citation type="submission" date="2017-11" db="EMBL/GenBank/DDBJ databases">
        <title>Draft genome sequence of Rhizobiales bacterium SY3-13.</title>
        <authorList>
            <person name="Sun C."/>
        </authorList>
    </citation>
    <scope>NUCLEOTIDE SEQUENCE [LARGE SCALE GENOMIC DNA]</scope>
    <source>
        <strain evidence="4 5">SY3-13</strain>
    </source>
</reference>
<protein>
    <recommendedName>
        <fullName evidence="3">Glycosyltransferase subfamily 4-like N-terminal domain-containing protein</fullName>
    </recommendedName>
</protein>
<dbReference type="EMBL" id="PHIG01000011">
    <property type="protein sequence ID" value="PJK30976.1"/>
    <property type="molecule type" value="Genomic_DNA"/>
</dbReference>
<dbReference type="InterPro" id="IPR028098">
    <property type="entry name" value="Glyco_trans_4-like_N"/>
</dbReference>
<name>A0A2M9G5M9_9PROT</name>
<evidence type="ECO:0000256" key="1">
    <source>
        <dbReference type="ARBA" id="ARBA00022676"/>
    </source>
</evidence>
<dbReference type="SUPFAM" id="SSF53756">
    <property type="entry name" value="UDP-Glycosyltransferase/glycogen phosphorylase"/>
    <property type="match status" value="1"/>
</dbReference>
<feature type="domain" description="Glycosyltransferase subfamily 4-like N-terminal" evidence="3">
    <location>
        <begin position="390"/>
        <end position="542"/>
    </location>
</feature>
<evidence type="ECO:0000313" key="4">
    <source>
        <dbReference type="EMBL" id="PJK30976.1"/>
    </source>
</evidence>
<keyword evidence="5" id="KW-1185">Reference proteome</keyword>
<dbReference type="Gene3D" id="1.25.40.10">
    <property type="entry name" value="Tetratricopeptide repeat domain"/>
    <property type="match status" value="1"/>
</dbReference>
<evidence type="ECO:0000259" key="3">
    <source>
        <dbReference type="Pfam" id="PF13439"/>
    </source>
</evidence>
<dbReference type="OrthoDB" id="9781738at2"/>
<dbReference type="SUPFAM" id="SSF48452">
    <property type="entry name" value="TPR-like"/>
    <property type="match status" value="1"/>
</dbReference>
<organism evidence="4 5">
    <name type="scientific">Minwuia thermotolerans</name>
    <dbReference type="NCBI Taxonomy" id="2056226"/>
    <lineage>
        <taxon>Bacteria</taxon>
        <taxon>Pseudomonadati</taxon>
        <taxon>Pseudomonadota</taxon>
        <taxon>Alphaproteobacteria</taxon>
        <taxon>Minwuiales</taxon>
        <taxon>Minwuiaceae</taxon>
        <taxon>Minwuia</taxon>
    </lineage>
</organism>
<keyword evidence="2" id="KW-0808">Transferase</keyword>
<sequence length="741" mass="81525">MSRTITHRQPGAAIRRTLDIAEHLRLRGRFAEALPLYRHALEKGVSDDAVLAALRTCCARLSVPVSAEFERVLAARPDMDGLRLHLLDEHRRSRNHLRVLEIALAAPEPRLPLITERAAESALQLGRDEQARQLFEELLVQEPDNPVARRGLARLEARVRRFDKVLDALDEAEGDAGPDIQSLELSVSAHRRLGQTAEAARTAANGVAALLRADEGLAVARLFDRFRFPRVAAELRQRMIGTEGQESLRRRRRAAGHLLADGRVSDALLLYRGSGDPRWRRQVTQTQRRRFEDIARALGTVEPEAWPYLADHAVILPDIVLRRMVGMCDRIRPYAPPGRGVVLVSGTLGAGGAERQLAKTALGLARRRGGDPELAVATLQEPGRSGNAAFGEELAAAGVEVLDLFAGRNGGAIELPVPMAPAEPLLALLPANLAEPIAALCRLFERRRPAVAHGWQDMTGAMTALAALLAGVPRIIIGTRSLAPDRKEGRNRPYLRDWMRLLAANPRVTLLNNSLAGRRDYARWLGAPVTAIRHLPNGYDFDAMRHDIGPALPSGERVVVGGVMRMTEEKRPELWLETVIELCRRHRHVDGRLVGDGPMRVRLERRLAESGFGDRIILAGRRSDMWAQYAAMDLLLLTSRTEGLPNVLIEAQSFGRPVAATPSGGTAETFVDGETGILLSCDEPGGIADALEALVSDADMRYRFGERAAAYVRREFGLEAMIDRTLALYGWPARDGDERDG</sequence>
<dbReference type="AlphaFoldDB" id="A0A2M9G5M9"/>
<evidence type="ECO:0000313" key="5">
    <source>
        <dbReference type="Proteomes" id="UP000229498"/>
    </source>
</evidence>
<keyword evidence="1" id="KW-0328">Glycosyltransferase</keyword>
<gene>
    <name evidence="4" type="ORF">CVT23_03685</name>
</gene>
<dbReference type="Proteomes" id="UP000229498">
    <property type="component" value="Unassembled WGS sequence"/>
</dbReference>
<evidence type="ECO:0000256" key="2">
    <source>
        <dbReference type="ARBA" id="ARBA00022679"/>
    </source>
</evidence>
<dbReference type="RefSeq" id="WP_109792555.1">
    <property type="nucleotide sequence ID" value="NZ_PHIG01000011.1"/>
</dbReference>
<comment type="caution">
    <text evidence="4">The sequence shown here is derived from an EMBL/GenBank/DDBJ whole genome shotgun (WGS) entry which is preliminary data.</text>
</comment>
<dbReference type="Gene3D" id="3.40.50.2000">
    <property type="entry name" value="Glycogen Phosphorylase B"/>
    <property type="match status" value="2"/>
</dbReference>
<proteinExistence type="predicted"/>
<accession>A0A2M9G5M9</accession>
<dbReference type="InterPro" id="IPR011990">
    <property type="entry name" value="TPR-like_helical_dom_sf"/>
</dbReference>
<dbReference type="Pfam" id="PF13439">
    <property type="entry name" value="Glyco_transf_4"/>
    <property type="match status" value="1"/>
</dbReference>
<dbReference type="PANTHER" id="PTHR12526:SF510">
    <property type="entry name" value="D-INOSITOL 3-PHOSPHATE GLYCOSYLTRANSFERASE"/>
    <property type="match status" value="1"/>
</dbReference>
<dbReference type="Pfam" id="PF13692">
    <property type="entry name" value="Glyco_trans_1_4"/>
    <property type="match status" value="1"/>
</dbReference>
<dbReference type="PANTHER" id="PTHR12526">
    <property type="entry name" value="GLYCOSYLTRANSFERASE"/>
    <property type="match status" value="1"/>
</dbReference>